<gene>
    <name evidence="1" type="ORF">Cflav_PD2046</name>
</gene>
<name>B9XMF5_PEDPL</name>
<evidence type="ECO:0000313" key="1">
    <source>
        <dbReference type="EMBL" id="EEF58997.1"/>
    </source>
</evidence>
<sequence length="62" mass="6795">MNRRDGSIGFKSMTDVGDAILICFPRERHDQHGTDANYFLKPFFSVCVLSPDAGSFDPASVG</sequence>
<comment type="caution">
    <text evidence="1">The sequence shown here is derived from an EMBL/GenBank/DDBJ whole genome shotgun (WGS) entry which is preliminary data.</text>
</comment>
<reference evidence="1 2" key="1">
    <citation type="journal article" date="2011" name="J. Bacteriol.">
        <title>Genome sequence of 'Pedosphaera parvula' Ellin514, an aerobic Verrucomicrobial isolate from pasture soil.</title>
        <authorList>
            <person name="Kant R."/>
            <person name="van Passel M.W."/>
            <person name="Sangwan P."/>
            <person name="Palva A."/>
            <person name="Lucas S."/>
            <person name="Copeland A."/>
            <person name="Lapidus A."/>
            <person name="Glavina Del Rio T."/>
            <person name="Dalin E."/>
            <person name="Tice H."/>
            <person name="Bruce D."/>
            <person name="Goodwin L."/>
            <person name="Pitluck S."/>
            <person name="Chertkov O."/>
            <person name="Larimer F.W."/>
            <person name="Land M.L."/>
            <person name="Hauser L."/>
            <person name="Brettin T.S."/>
            <person name="Detter J.C."/>
            <person name="Han S."/>
            <person name="de Vos W.M."/>
            <person name="Janssen P.H."/>
            <person name="Smidt H."/>
        </authorList>
    </citation>
    <scope>NUCLEOTIDE SEQUENCE [LARGE SCALE GENOMIC DNA]</scope>
    <source>
        <strain evidence="1 2">Ellin514</strain>
    </source>
</reference>
<dbReference type="EMBL" id="ABOX02000034">
    <property type="protein sequence ID" value="EEF58997.1"/>
    <property type="molecule type" value="Genomic_DNA"/>
</dbReference>
<accession>B9XMF5</accession>
<dbReference type="AlphaFoldDB" id="B9XMF5"/>
<evidence type="ECO:0000313" key="2">
    <source>
        <dbReference type="Proteomes" id="UP000003688"/>
    </source>
</evidence>
<protein>
    <submittedName>
        <fullName evidence="1">Uncharacterized protein</fullName>
    </submittedName>
</protein>
<dbReference type="STRING" id="320771.Cflav_PD2046"/>
<organism evidence="1 2">
    <name type="scientific">Pedosphaera parvula (strain Ellin514)</name>
    <dbReference type="NCBI Taxonomy" id="320771"/>
    <lineage>
        <taxon>Bacteria</taxon>
        <taxon>Pseudomonadati</taxon>
        <taxon>Verrucomicrobiota</taxon>
        <taxon>Pedosphaerae</taxon>
        <taxon>Pedosphaerales</taxon>
        <taxon>Pedosphaeraceae</taxon>
        <taxon>Pedosphaera</taxon>
    </lineage>
</organism>
<keyword evidence="2" id="KW-1185">Reference proteome</keyword>
<proteinExistence type="predicted"/>
<dbReference type="Proteomes" id="UP000003688">
    <property type="component" value="Unassembled WGS sequence"/>
</dbReference>